<organism evidence="1 2">
    <name type="scientific">Corchorus olitorius</name>
    <dbReference type="NCBI Taxonomy" id="93759"/>
    <lineage>
        <taxon>Eukaryota</taxon>
        <taxon>Viridiplantae</taxon>
        <taxon>Streptophyta</taxon>
        <taxon>Embryophyta</taxon>
        <taxon>Tracheophyta</taxon>
        <taxon>Spermatophyta</taxon>
        <taxon>Magnoliopsida</taxon>
        <taxon>eudicotyledons</taxon>
        <taxon>Gunneridae</taxon>
        <taxon>Pentapetalae</taxon>
        <taxon>rosids</taxon>
        <taxon>malvids</taxon>
        <taxon>Malvales</taxon>
        <taxon>Malvaceae</taxon>
        <taxon>Grewioideae</taxon>
        <taxon>Apeibeae</taxon>
        <taxon>Corchorus</taxon>
    </lineage>
</organism>
<dbReference type="InterPro" id="IPR012340">
    <property type="entry name" value="NA-bd_OB-fold"/>
</dbReference>
<keyword evidence="2" id="KW-1185">Reference proteome</keyword>
<reference evidence="2" key="1">
    <citation type="submission" date="2013-09" db="EMBL/GenBank/DDBJ databases">
        <title>Corchorus olitorius genome sequencing.</title>
        <authorList>
            <person name="Alam M."/>
            <person name="Haque M.S."/>
            <person name="Islam M.S."/>
            <person name="Emdad E.M."/>
            <person name="Islam M.M."/>
            <person name="Ahmed B."/>
            <person name="Halim A."/>
            <person name="Hossen Q.M.M."/>
            <person name="Hossain M.Z."/>
            <person name="Ahmed R."/>
            <person name="Khan M.M."/>
            <person name="Islam R."/>
            <person name="Rashid M.M."/>
            <person name="Khan S.A."/>
            <person name="Rahman M.S."/>
            <person name="Alam M."/>
            <person name="Yahiya A.S."/>
            <person name="Khan M.S."/>
            <person name="Azam M.S."/>
            <person name="Haque T."/>
            <person name="Lashkar M.Z.H."/>
            <person name="Akhand A.I."/>
            <person name="Morshed G."/>
            <person name="Roy S."/>
            <person name="Uddin K.S."/>
            <person name="Rabeya T."/>
            <person name="Hossain A.S."/>
            <person name="Chowdhury A."/>
            <person name="Snigdha A.R."/>
            <person name="Mortoza M.S."/>
            <person name="Matin S.A."/>
            <person name="Hoque S.M.E."/>
            <person name="Islam M.K."/>
            <person name="Roy D.K."/>
            <person name="Haider R."/>
            <person name="Moosa M.M."/>
            <person name="Elias S.M."/>
            <person name="Hasan A.M."/>
            <person name="Jahan S."/>
            <person name="Shafiuddin M."/>
            <person name="Mahmood N."/>
            <person name="Shommy N.S."/>
        </authorList>
    </citation>
    <scope>NUCLEOTIDE SEQUENCE [LARGE SCALE GENOMIC DNA]</scope>
    <source>
        <strain evidence="2">cv. O-4</strain>
    </source>
</reference>
<name>A0A1R3KLI3_9ROSI</name>
<dbReference type="PANTHER" id="PTHR47165">
    <property type="entry name" value="OS03G0429900 PROTEIN"/>
    <property type="match status" value="1"/>
</dbReference>
<dbReference type="PANTHER" id="PTHR47165:SF4">
    <property type="entry name" value="OS03G0429900 PROTEIN"/>
    <property type="match status" value="1"/>
</dbReference>
<dbReference type="OrthoDB" id="1166465at2759"/>
<evidence type="ECO:0000313" key="2">
    <source>
        <dbReference type="Proteomes" id="UP000187203"/>
    </source>
</evidence>
<dbReference type="SUPFAM" id="SSF50249">
    <property type="entry name" value="Nucleic acid-binding proteins"/>
    <property type="match status" value="2"/>
</dbReference>
<dbReference type="AlphaFoldDB" id="A0A1R3KLI3"/>
<evidence type="ECO:0000313" key="1">
    <source>
        <dbReference type="EMBL" id="OMP07941.1"/>
    </source>
</evidence>
<proteinExistence type="predicted"/>
<dbReference type="Gene3D" id="2.40.50.140">
    <property type="entry name" value="Nucleic acid-binding proteins"/>
    <property type="match status" value="2"/>
</dbReference>
<dbReference type="EMBL" id="AWUE01012986">
    <property type="protein sequence ID" value="OMP07941.1"/>
    <property type="molecule type" value="Genomic_DNA"/>
</dbReference>
<protein>
    <submittedName>
        <fullName evidence="1">Nucleic acid-binding protein</fullName>
    </submittedName>
</protein>
<sequence length="375" mass="42064">MDNGQAIFQGELSTLRFGGQPNSVVVRLIRIWDCIIPPLNMFVGIDFLVVDSQVGFGMHGCIPLDAADICRSWYLTDVLGLLEAITDVTECTLPNNKGIVFKRDIYLTLLTLDHIPYICNCGERVIVRLWNPKVDDLDVTSIALLGYKPLLAIAGLHIKQYQGCKCINSCSTTRIYVDPNIQETIQARERSLLDGSMVEFISGDLTDIGHKFSFHDAQRRTVEQLLYTNPAAIKGLKFRVLAKIVQLDLKAGWYYYSCQQCSLGLKRLNNADHCRIYGLTVPRRNLRLSLILEHAGFKLRVVVFGTLAHRLTGLDATMLHFAQKINWKVIPVDTTSIINMEYDFVLGVLKRSTGCGMAFKIYQFATIATGARLPS</sequence>
<gene>
    <name evidence="1" type="ORF">COLO4_06918</name>
</gene>
<comment type="caution">
    <text evidence="1">The sequence shown here is derived from an EMBL/GenBank/DDBJ whole genome shotgun (WGS) entry which is preliminary data.</text>
</comment>
<dbReference type="Proteomes" id="UP000187203">
    <property type="component" value="Unassembled WGS sequence"/>
</dbReference>
<accession>A0A1R3KLI3</accession>